<organism evidence="13 14">
    <name type="scientific">Smittium mucronatum</name>
    <dbReference type="NCBI Taxonomy" id="133383"/>
    <lineage>
        <taxon>Eukaryota</taxon>
        <taxon>Fungi</taxon>
        <taxon>Fungi incertae sedis</taxon>
        <taxon>Zoopagomycota</taxon>
        <taxon>Kickxellomycotina</taxon>
        <taxon>Harpellomycetes</taxon>
        <taxon>Harpellales</taxon>
        <taxon>Legeriomycetaceae</taxon>
        <taxon>Smittium</taxon>
    </lineage>
</organism>
<evidence type="ECO:0000256" key="9">
    <source>
        <dbReference type="ARBA" id="ARBA00023136"/>
    </source>
</evidence>
<evidence type="ECO:0000256" key="6">
    <source>
        <dbReference type="ARBA" id="ARBA00022989"/>
    </source>
</evidence>
<evidence type="ECO:0000256" key="4">
    <source>
        <dbReference type="ARBA" id="ARBA00022792"/>
    </source>
</evidence>
<feature type="region of interest" description="Disordered" evidence="11">
    <location>
        <begin position="374"/>
        <end position="394"/>
    </location>
</feature>
<feature type="region of interest" description="Disordered" evidence="11">
    <location>
        <begin position="86"/>
        <end position="142"/>
    </location>
</feature>
<feature type="region of interest" description="Disordered" evidence="11">
    <location>
        <begin position="794"/>
        <end position="836"/>
    </location>
</feature>
<evidence type="ECO:0000256" key="3">
    <source>
        <dbReference type="ARBA" id="ARBA00022692"/>
    </source>
</evidence>
<comment type="similarity">
    <text evidence="2">Belongs to the SHE9 family.</text>
</comment>
<feature type="compositionally biased region" description="Polar residues" evidence="11">
    <location>
        <begin position="260"/>
        <end position="273"/>
    </location>
</feature>
<evidence type="ECO:0000256" key="11">
    <source>
        <dbReference type="SAM" id="MobiDB-lite"/>
    </source>
</evidence>
<dbReference type="GO" id="GO:0005743">
    <property type="term" value="C:mitochondrial inner membrane"/>
    <property type="evidence" value="ECO:0007669"/>
    <property type="project" value="UniProtKB-SubCell"/>
</dbReference>
<comment type="function">
    <text evidence="10">Required for the maintenance of the structure of the mitochondrial inner membrane. Involved in mitochondrial morphology. Causes growth arrest when highly overexpressed.</text>
</comment>
<keyword evidence="14" id="KW-1185">Reference proteome</keyword>
<dbReference type="PANTHER" id="PTHR31961">
    <property type="entry name" value="SENSITIVE TO HIGH EXPRESSION PROTEIN 9, MITOCHONDRIAL"/>
    <property type="match status" value="1"/>
</dbReference>
<evidence type="ECO:0000256" key="10">
    <source>
        <dbReference type="ARBA" id="ARBA00024807"/>
    </source>
</evidence>
<comment type="caution">
    <text evidence="13">The sequence shown here is derived from an EMBL/GenBank/DDBJ whole genome shotgun (WGS) entry which is preliminary data.</text>
</comment>
<feature type="region of interest" description="Disordered" evidence="11">
    <location>
        <begin position="260"/>
        <end position="297"/>
    </location>
</feature>
<dbReference type="InterPro" id="IPR008839">
    <property type="entry name" value="MDM33_fungi"/>
</dbReference>
<name>A0A1R0GQ55_9FUNG</name>
<comment type="subcellular location">
    <subcellularLocation>
        <location evidence="1">Mitochondrion inner membrane</location>
    </subcellularLocation>
</comment>
<feature type="region of interest" description="Disordered" evidence="11">
    <location>
        <begin position="413"/>
        <end position="464"/>
    </location>
</feature>
<evidence type="ECO:0000256" key="8">
    <source>
        <dbReference type="ARBA" id="ARBA00023128"/>
    </source>
</evidence>
<dbReference type="PANTHER" id="PTHR31961:SF3">
    <property type="entry name" value="SENSITIVE TO HIGH EXPRESSION PROTEIN 9, MITOCHONDRIAL"/>
    <property type="match status" value="1"/>
</dbReference>
<keyword evidence="6 12" id="KW-1133">Transmembrane helix</keyword>
<reference evidence="13 14" key="1">
    <citation type="journal article" date="2016" name="Mol. Biol. Evol.">
        <title>Genome-Wide Survey of Gut Fungi (Harpellales) Reveals the First Horizontally Transferred Ubiquitin Gene from a Mosquito Host.</title>
        <authorList>
            <person name="Wang Y."/>
            <person name="White M.M."/>
            <person name="Kvist S."/>
            <person name="Moncalvo J.M."/>
        </authorList>
    </citation>
    <scope>NUCLEOTIDE SEQUENCE [LARGE SCALE GENOMIC DNA]</scope>
    <source>
        <strain evidence="13 14">ALG-7-W6</strain>
    </source>
</reference>
<feature type="compositionally biased region" description="Polar residues" evidence="11">
    <location>
        <begin position="286"/>
        <end position="297"/>
    </location>
</feature>
<sequence length="911" mass="103152">MEDASVLLLDSVSSKYIYFWPNISRSSIKFQTLPLIEHQIQARNFCKTSISRNWVKNFFYDKKNSKEINVSNQKSENEINIPLEKKDSSHKINLTTDPSKKKISDSANRLNERESELKNNDTFLDKSPNELDKSSVPLSNQSDENLDFSLNSPEVNVQSILEKALSSDHIEHTEKSKSKLKVGSVPLSNEIDLSNVLKNPQIVNQNSQIEHLLSSSNNHSYKKMRLEPPNNTNFANKNTNSMKAVLESSEFAPSIKFTQETDSKISGASSPPIENTDKSETMHPISKTSSPSNPENFNTFPTIEINSGLESEISTISNNAKKTDIASSDSGYTTFFNDKIYIPSSDITQNSDGIISASEETNYKINQNTIVNPYRTQENGETKKNENIENFSSETKDKISAMSILPESLSDALNNPFHESTNHSNIEIKDHKIDENSNSQSKNNSPKSTETSNSNRNSTIINETISKLKPSKKETILKKFDSVIQKIEKSKLIKYPNDTLNKLLLSTNEAIENVNNLNKLTTGKGILRKLQISFNFVTGYDRIAELKSSVVQRENEFSNARSELINTKKDFENVSEDRKKSQREINLLLQRKHIWDEADVSSFTSLHKKEYNLSRSEVELKSLVHQLEIKVETCYDNLVSSIQSRYHEEQTWSDKIRMISSYTTFAVLLVNITFLILAQLVFEPRRRQKIIDGVDERLKKESFVIQNSVNPQLSLEAVRGSSISKNSDQPIDYAFSNSSSEDIDPKLSTPINLNRPVDGDSGVILESILSKLNEIIISQNSNVPIGKPLQNNIDSTSNTLTENGSLALNTRGSDTSEYSEKDSRHPPGLADPSSYPNYEIKNNEISPNKINTDWRNILVPQNKDYYNTSEGFIFSNLSSFLFFYHSFSFFYHSFSIDILCSVQFLIEEQTN</sequence>
<evidence type="ECO:0000313" key="14">
    <source>
        <dbReference type="Proteomes" id="UP000187455"/>
    </source>
</evidence>
<dbReference type="OrthoDB" id="5595506at2759"/>
<proteinExistence type="inferred from homology"/>
<feature type="compositionally biased region" description="Polar residues" evidence="11">
    <location>
        <begin position="794"/>
        <end position="816"/>
    </location>
</feature>
<protein>
    <submittedName>
        <fullName evidence="13">Sensitive to high expression protein 9, mitochondrial</fullName>
    </submittedName>
</protein>
<keyword evidence="5" id="KW-0809">Transit peptide</keyword>
<keyword evidence="3 12" id="KW-0812">Transmembrane</keyword>
<feature type="compositionally biased region" description="Basic and acidic residues" evidence="11">
    <location>
        <begin position="98"/>
        <end position="133"/>
    </location>
</feature>
<keyword evidence="8" id="KW-0496">Mitochondrion</keyword>
<keyword evidence="4" id="KW-0999">Mitochondrion inner membrane</keyword>
<dbReference type="Pfam" id="PF05546">
    <property type="entry name" value="She9_MDM33"/>
    <property type="match status" value="1"/>
</dbReference>
<feature type="transmembrane region" description="Helical" evidence="12">
    <location>
        <begin position="662"/>
        <end position="682"/>
    </location>
</feature>
<feature type="compositionally biased region" description="Basic and acidic residues" evidence="11">
    <location>
        <begin position="378"/>
        <end position="387"/>
    </location>
</feature>
<keyword evidence="9 12" id="KW-0472">Membrane</keyword>
<dbReference type="EMBL" id="LSSL01005138">
    <property type="protein sequence ID" value="OLY79010.1"/>
    <property type="molecule type" value="Genomic_DNA"/>
</dbReference>
<evidence type="ECO:0000256" key="1">
    <source>
        <dbReference type="ARBA" id="ARBA00004273"/>
    </source>
</evidence>
<evidence type="ECO:0000256" key="12">
    <source>
        <dbReference type="SAM" id="Phobius"/>
    </source>
</evidence>
<feature type="compositionally biased region" description="Basic and acidic residues" evidence="11">
    <location>
        <begin position="426"/>
        <end position="435"/>
    </location>
</feature>
<feature type="compositionally biased region" description="Polar residues" evidence="11">
    <location>
        <begin position="413"/>
        <end position="425"/>
    </location>
</feature>
<dbReference type="Proteomes" id="UP000187455">
    <property type="component" value="Unassembled WGS sequence"/>
</dbReference>
<gene>
    <name evidence="13" type="ORF">AYI68_g6931</name>
</gene>
<accession>A0A1R0GQ55</accession>
<evidence type="ECO:0000256" key="2">
    <source>
        <dbReference type="ARBA" id="ARBA00007472"/>
    </source>
</evidence>
<evidence type="ECO:0000313" key="13">
    <source>
        <dbReference type="EMBL" id="OLY79010.1"/>
    </source>
</evidence>
<dbReference type="GO" id="GO:0007007">
    <property type="term" value="P:inner mitochondrial membrane organization"/>
    <property type="evidence" value="ECO:0007669"/>
    <property type="project" value="TreeGrafter"/>
</dbReference>
<evidence type="ECO:0000256" key="7">
    <source>
        <dbReference type="ARBA" id="ARBA00023054"/>
    </source>
</evidence>
<feature type="compositionally biased region" description="Low complexity" evidence="11">
    <location>
        <begin position="436"/>
        <end position="464"/>
    </location>
</feature>
<evidence type="ECO:0000256" key="5">
    <source>
        <dbReference type="ARBA" id="ARBA00022946"/>
    </source>
</evidence>
<keyword evidence="7" id="KW-0175">Coiled coil</keyword>
<dbReference type="AlphaFoldDB" id="A0A1R0GQ55"/>